<protein>
    <submittedName>
        <fullName evidence="1">Uncharacterized protein</fullName>
    </submittedName>
</protein>
<name>A0A2P2QQ80_RHIMU</name>
<evidence type="ECO:0000313" key="1">
    <source>
        <dbReference type="EMBL" id="MBX69034.1"/>
    </source>
</evidence>
<dbReference type="AlphaFoldDB" id="A0A2P2QQ80"/>
<dbReference type="EMBL" id="GGEC01088550">
    <property type="protein sequence ID" value="MBX69034.1"/>
    <property type="molecule type" value="Transcribed_RNA"/>
</dbReference>
<proteinExistence type="predicted"/>
<reference evidence="1" key="1">
    <citation type="submission" date="2018-02" db="EMBL/GenBank/DDBJ databases">
        <title>Rhizophora mucronata_Transcriptome.</title>
        <authorList>
            <person name="Meera S.P."/>
            <person name="Sreeshan A."/>
            <person name="Augustine A."/>
        </authorList>
    </citation>
    <scope>NUCLEOTIDE SEQUENCE</scope>
    <source>
        <tissue evidence="1">Leaf</tissue>
    </source>
</reference>
<sequence length="45" mass="5232">MQLNWTKCVKFAALFGNITLLRLEGHKFKSQKQLFCGKKGKITYI</sequence>
<accession>A0A2P2QQ80</accession>
<organism evidence="1">
    <name type="scientific">Rhizophora mucronata</name>
    <name type="common">Asiatic mangrove</name>
    <dbReference type="NCBI Taxonomy" id="61149"/>
    <lineage>
        <taxon>Eukaryota</taxon>
        <taxon>Viridiplantae</taxon>
        <taxon>Streptophyta</taxon>
        <taxon>Embryophyta</taxon>
        <taxon>Tracheophyta</taxon>
        <taxon>Spermatophyta</taxon>
        <taxon>Magnoliopsida</taxon>
        <taxon>eudicotyledons</taxon>
        <taxon>Gunneridae</taxon>
        <taxon>Pentapetalae</taxon>
        <taxon>rosids</taxon>
        <taxon>fabids</taxon>
        <taxon>Malpighiales</taxon>
        <taxon>Rhizophoraceae</taxon>
        <taxon>Rhizophora</taxon>
    </lineage>
</organism>